<accession>A0A2A3JXC5</accession>
<dbReference type="OrthoDB" id="620680at2"/>
<dbReference type="EMBL" id="NTHN01000091">
    <property type="protein sequence ID" value="PBD19813.1"/>
    <property type="molecule type" value="Genomic_DNA"/>
</dbReference>
<comment type="caution">
    <text evidence="2">The sequence shown here is derived from an EMBL/GenBank/DDBJ whole genome shotgun (WGS) entry which is preliminary data.</text>
</comment>
<dbReference type="AlphaFoldDB" id="A0A2A3JXC5"/>
<evidence type="ECO:0000313" key="2">
    <source>
        <dbReference type="EMBL" id="PBD19813.1"/>
    </source>
</evidence>
<reference evidence="2" key="1">
    <citation type="submission" date="2017-09" db="EMBL/GenBank/DDBJ databases">
        <title>Yangia sp. SAOS 153D whole genome sequencing.</title>
        <authorList>
            <person name="Verma A."/>
            <person name="Krishnamurthi S."/>
        </authorList>
    </citation>
    <scope>NUCLEOTIDE SEQUENCE [LARGE SCALE GENOMIC DNA]</scope>
    <source>
        <strain evidence="2">SAOS 153D</strain>
    </source>
</reference>
<gene>
    <name evidence="1" type="ORF">CLG85_006920</name>
    <name evidence="2" type="ORF">CLG85_07290</name>
</gene>
<dbReference type="EMBL" id="NTHN02000009">
    <property type="protein sequence ID" value="MCT4370079.1"/>
    <property type="molecule type" value="Genomic_DNA"/>
</dbReference>
<protein>
    <submittedName>
        <fullName evidence="2">Uncharacterized protein</fullName>
    </submittedName>
</protein>
<dbReference type="Proteomes" id="UP000217448">
    <property type="component" value="Unassembled WGS sequence"/>
</dbReference>
<evidence type="ECO:0000313" key="3">
    <source>
        <dbReference type="Proteomes" id="UP000217448"/>
    </source>
</evidence>
<sequence>MITEMIGRVAAQRGLTSPVATALVLRADPLDLVLYQEQVWEAYRQAQASPAPTGTARQAFWNLAEFQDCTPVNNPAWYHLGASYVLENSRVLQIFRKVVQEYRGGETLGIPSRETQRWLDITETLVFGADNPIAAWLSTSQLRPDPEAVRRNAYWRMFGLDLAFGTEDNAPPSYHKARAANTSFVALFEELLHEIWLAISNSLNTSGQNVADLDRIFRIAEELQFILRSRRQALNLDREELSAATALSWLQLSVSFNTSIVVDLKAEATSAQDRLMMIGQRVGLSAHSRSSAMFSMASDLSLLLRVIESGVVSSPATTNIFFQSGPGQIGNASRRVITEWAAASGKDLKARARSIDIRGNAMPARA</sequence>
<organism evidence="2">
    <name type="scientific">Alloyangia mangrovi</name>
    <dbReference type="NCBI Taxonomy" id="1779329"/>
    <lineage>
        <taxon>Bacteria</taxon>
        <taxon>Pseudomonadati</taxon>
        <taxon>Pseudomonadota</taxon>
        <taxon>Alphaproteobacteria</taxon>
        <taxon>Rhodobacterales</taxon>
        <taxon>Roseobacteraceae</taxon>
        <taxon>Alloyangia</taxon>
    </lineage>
</organism>
<dbReference type="RefSeq" id="WP_095881668.1">
    <property type="nucleotide sequence ID" value="NZ_NTHN02000009.1"/>
</dbReference>
<reference evidence="1" key="3">
    <citation type="submission" date="2024-05" db="EMBL/GenBank/DDBJ databases">
        <title>Yangia mangrovi SAOS 153D genome.</title>
        <authorList>
            <person name="Verma A."/>
            <person name="Pal Y."/>
            <person name="Sundharam S."/>
            <person name="Bisht B."/>
            <person name="Srinivasan K."/>
        </authorList>
    </citation>
    <scope>NUCLEOTIDE SEQUENCE</scope>
    <source>
        <strain evidence="1">SAOS 153D</strain>
    </source>
</reference>
<keyword evidence="3" id="KW-1185">Reference proteome</keyword>
<evidence type="ECO:0000313" key="1">
    <source>
        <dbReference type="EMBL" id="MCT4370079.1"/>
    </source>
</evidence>
<proteinExistence type="predicted"/>
<reference evidence="3" key="2">
    <citation type="submission" date="2023-07" db="EMBL/GenBank/DDBJ databases">
        <title>Yangia mangrovi SAOS 153D genome.</title>
        <authorList>
            <person name="Verma A."/>
            <person name="Pal Y."/>
            <person name="Sundharam S."/>
            <person name="Bisht B."/>
            <person name="Srinivasan K."/>
        </authorList>
    </citation>
    <scope>NUCLEOTIDE SEQUENCE [LARGE SCALE GENOMIC DNA]</scope>
    <source>
        <strain evidence="3">SAOS 153D</strain>
    </source>
</reference>
<name>A0A2A3JXC5_9RHOB</name>